<sequence length="151" mass="16927">MANNKVLVLTLGTTRDGCDGSEPSAFIVKQNGMQHGFFKIADYDSAHLALTAAMTLSNSLEQHPWVSPFEIYRPVILDHYETAAKLRRVVMGLWNGAAYPFNLSDISGIDDKHYAILLELLDSYRKFGEKDQVFMSLAQEIRHMGKAPHSL</sequence>
<dbReference type="InterPro" id="IPR056090">
    <property type="entry name" value="DUF7673"/>
</dbReference>
<dbReference type="Pfam" id="PF24720">
    <property type="entry name" value="DUF7673"/>
    <property type="match status" value="1"/>
</dbReference>
<evidence type="ECO:0000313" key="2">
    <source>
        <dbReference type="EMBL" id="OIR06108.1"/>
    </source>
</evidence>
<evidence type="ECO:0000259" key="1">
    <source>
        <dbReference type="Pfam" id="PF24720"/>
    </source>
</evidence>
<dbReference type="AlphaFoldDB" id="A0A1J5SWZ5"/>
<protein>
    <recommendedName>
        <fullName evidence="1">DUF7673 domain-containing protein</fullName>
    </recommendedName>
</protein>
<organism evidence="2">
    <name type="scientific">mine drainage metagenome</name>
    <dbReference type="NCBI Taxonomy" id="410659"/>
    <lineage>
        <taxon>unclassified sequences</taxon>
        <taxon>metagenomes</taxon>
        <taxon>ecological metagenomes</taxon>
    </lineage>
</organism>
<reference evidence="2" key="1">
    <citation type="submission" date="2016-10" db="EMBL/GenBank/DDBJ databases">
        <title>Sequence of Gallionella enrichment culture.</title>
        <authorList>
            <person name="Poehlein A."/>
            <person name="Muehling M."/>
            <person name="Daniel R."/>
        </authorList>
    </citation>
    <scope>NUCLEOTIDE SEQUENCE</scope>
</reference>
<gene>
    <name evidence="2" type="ORF">GALL_119050</name>
</gene>
<feature type="domain" description="DUF7673" evidence="1">
    <location>
        <begin position="82"/>
        <end position="124"/>
    </location>
</feature>
<comment type="caution">
    <text evidence="2">The sequence shown here is derived from an EMBL/GenBank/DDBJ whole genome shotgun (WGS) entry which is preliminary data.</text>
</comment>
<proteinExistence type="predicted"/>
<name>A0A1J5SWZ5_9ZZZZ</name>
<accession>A0A1J5SWZ5</accession>
<dbReference type="EMBL" id="MLJW01000046">
    <property type="protein sequence ID" value="OIR06108.1"/>
    <property type="molecule type" value="Genomic_DNA"/>
</dbReference>